<dbReference type="Gene3D" id="2.170.130.10">
    <property type="entry name" value="TonB-dependent receptor, plug domain"/>
    <property type="match status" value="1"/>
</dbReference>
<dbReference type="PROSITE" id="PS52016">
    <property type="entry name" value="TONB_DEPENDENT_REC_3"/>
    <property type="match status" value="1"/>
</dbReference>
<accession>A0AB72ZW28</accession>
<feature type="domain" description="TonB-dependent receptor-like beta-barrel" evidence="10">
    <location>
        <begin position="290"/>
        <end position="765"/>
    </location>
</feature>
<evidence type="ECO:0000259" key="11">
    <source>
        <dbReference type="Pfam" id="PF07715"/>
    </source>
</evidence>
<comment type="caution">
    <text evidence="12">The sequence shown here is derived from an EMBL/GenBank/DDBJ whole genome shotgun (WGS) entry which is preliminary data.</text>
</comment>
<evidence type="ECO:0000256" key="1">
    <source>
        <dbReference type="ARBA" id="ARBA00004571"/>
    </source>
</evidence>
<proteinExistence type="inferred from homology"/>
<evidence type="ECO:0000256" key="7">
    <source>
        <dbReference type="ARBA" id="ARBA00023237"/>
    </source>
</evidence>
<dbReference type="Proteomes" id="UP000001345">
    <property type="component" value="Unassembled WGS sequence"/>
</dbReference>
<evidence type="ECO:0000256" key="3">
    <source>
        <dbReference type="ARBA" id="ARBA00022452"/>
    </source>
</evidence>
<comment type="subcellular location">
    <subcellularLocation>
        <location evidence="1 8">Cell outer membrane</location>
        <topology evidence="1 8">Multi-pass membrane protein</topology>
    </subcellularLocation>
</comment>
<feature type="domain" description="TonB-dependent receptor plug" evidence="11">
    <location>
        <begin position="65"/>
        <end position="179"/>
    </location>
</feature>
<evidence type="ECO:0000256" key="9">
    <source>
        <dbReference type="RuleBase" id="RU003357"/>
    </source>
</evidence>
<dbReference type="InterPro" id="IPR000531">
    <property type="entry name" value="Beta-barrel_TonB"/>
</dbReference>
<organism evidence="12 13">
    <name type="scientific">Helicobacter pylori GAM100Ai</name>
    <dbReference type="NCBI Taxonomy" id="1159019"/>
    <lineage>
        <taxon>Bacteria</taxon>
        <taxon>Pseudomonadati</taxon>
        <taxon>Campylobacterota</taxon>
        <taxon>Epsilonproteobacteria</taxon>
        <taxon>Campylobacterales</taxon>
        <taxon>Helicobacteraceae</taxon>
        <taxon>Helicobacter</taxon>
    </lineage>
</organism>
<reference evidence="13" key="1">
    <citation type="submission" date="2023-07" db="EMBL/GenBank/DDBJ databases">
        <authorList>
            <person name="Weinstock G."/>
            <person name="Sodergren E."/>
            <person name="Lobos E.A."/>
            <person name="Fulton L."/>
            <person name="Fulton R."/>
            <person name="Courtney L."/>
            <person name="Fronick C."/>
            <person name="O'Laughlin M."/>
            <person name="Godfrey J."/>
            <person name="Wilson R.M."/>
            <person name="Miner T."/>
            <person name="Farmer C."/>
            <person name="Delehaunty K."/>
            <person name="Cordes M."/>
            <person name="Minx P."/>
            <person name="Tomlinson C."/>
            <person name="Chen J."/>
            <person name="Wollam A."/>
            <person name="Pepin K.H."/>
            <person name="Bhonagiri V."/>
            <person name="Zhang X."/>
            <person name="Suruliraj S."/>
            <person name="Antonio M."/>
            <person name="Secka O."/>
            <person name="Thomas J."/>
            <person name="Warren W."/>
            <person name="Mitreva M."/>
            <person name="Mardis E.R."/>
            <person name="Wilson R.K."/>
        </authorList>
    </citation>
    <scope>NUCLEOTIDE SEQUENCE [LARGE SCALE GENOMIC DNA]</scope>
    <source>
        <strain evidence="13">GAM100Ai</strain>
    </source>
</reference>
<keyword evidence="5 9" id="KW-0798">TonB box</keyword>
<gene>
    <name evidence="12" type="ORF">HMPREF1391_00466</name>
</gene>
<keyword evidence="7 8" id="KW-0998">Cell outer membrane</keyword>
<protein>
    <submittedName>
        <fullName evidence="12">TonB-dependent siderophore receptor</fullName>
    </submittedName>
</protein>
<dbReference type="PANTHER" id="PTHR30442">
    <property type="entry name" value="IRON III DICITRATE TRANSPORT PROTEIN FECA"/>
    <property type="match status" value="1"/>
</dbReference>
<keyword evidence="3 8" id="KW-1134">Transmembrane beta strand</keyword>
<dbReference type="GO" id="GO:0033214">
    <property type="term" value="P:siderophore-iron import into cell"/>
    <property type="evidence" value="ECO:0007669"/>
    <property type="project" value="TreeGrafter"/>
</dbReference>
<evidence type="ECO:0000256" key="5">
    <source>
        <dbReference type="ARBA" id="ARBA00023077"/>
    </source>
</evidence>
<sequence length="798" mass="90346">MRKVIIMNGYLRVKSPYFLVLVVLTFLFFNSFMGAKDKHHFLKKVTTTEQKFSSSAPLSWQSEEVRNSTSSRTVISNKELKKTGNLNIENALQNVPGIQIRDATGTGVLPKISVRGFGGGGNGHSNTNMILVNGIPIYGAPYSNIELAIFPVTFQSVDRIDVIKGGTSVQYGPNTFGGVVNVITKEIPKEWENQAAERITFWGRSSNGNFVDPKEKGKPLAQTLGNQMLFNTYGRTAGMLGKYIGISAQGNWINGQGFRQNSPTKVQNYLLDAIYKINATNSFKAYYQYYQYNSYHPGTLSAQDYAYNRFVNERPDNQDGGRAKRFGIVYQNYFGDPDRKVGGDFKFTYFTHDMSRDFGFSNQYQSVYMSSQNKILPFKGKGEISATNPNCGLYSYSDTNSPCWQFFDQIRRFVVNAFEPKLNLVVNTGKIKQTFNMGMRFLTEDLYRRSTTRKNPSVPNNGSGFDAGTSLNNFNNYTAVYASDEINFNNGMLTITPGLRYTFLNYEKKDAPPFKAGQTPKTTKERYNQWNPAVNVGYKPIKDWLFYFNYQKSYIPPQFSNIGSFTGTSTDYFQIFNVMEGGSRYYFNNQVSFNANYFVIFANNYFTGRYGDNKEPVNARSQGVELELYYTPIRGLNFHAAYTFIDAVITSHTMVTNPANPKGPKKDIFGKKLPFVSPHQFILDASYTYAKTTIGLSSFFYSRAYTDVLNTVPFTEYAPTIKNGAITTKTAGMTPWYWVWNLQISSALWERKKQSVSASLQINNIFNMKYWFSGIGTSPNGKEAAPPRSITAYVSYHF</sequence>
<dbReference type="RefSeq" id="WP_001918085.1">
    <property type="nucleotide sequence ID" value="NZ_JH976570.1"/>
</dbReference>
<keyword evidence="6 8" id="KW-0472">Membrane</keyword>
<dbReference type="Pfam" id="PF00593">
    <property type="entry name" value="TonB_dep_Rec_b-barrel"/>
    <property type="match status" value="1"/>
</dbReference>
<dbReference type="SUPFAM" id="SSF56935">
    <property type="entry name" value="Porins"/>
    <property type="match status" value="1"/>
</dbReference>
<dbReference type="FunFam" id="2.170.130.10:FF:000012">
    <property type="entry name" value="TonB-dependent siderophore receptor"/>
    <property type="match status" value="1"/>
</dbReference>
<dbReference type="InterPro" id="IPR039426">
    <property type="entry name" value="TonB-dep_rcpt-like"/>
</dbReference>
<dbReference type="InterPro" id="IPR036942">
    <property type="entry name" value="Beta-barrel_TonB_sf"/>
</dbReference>
<evidence type="ECO:0000256" key="8">
    <source>
        <dbReference type="PROSITE-ProRule" id="PRU01360"/>
    </source>
</evidence>
<evidence type="ECO:0000313" key="13">
    <source>
        <dbReference type="Proteomes" id="UP000001345"/>
    </source>
</evidence>
<evidence type="ECO:0000256" key="4">
    <source>
        <dbReference type="ARBA" id="ARBA00022692"/>
    </source>
</evidence>
<evidence type="ECO:0000313" key="12">
    <source>
        <dbReference type="EMBL" id="EKQ72587.1"/>
    </source>
</evidence>
<evidence type="ECO:0000256" key="2">
    <source>
        <dbReference type="ARBA" id="ARBA00022448"/>
    </source>
</evidence>
<dbReference type="AlphaFoldDB" id="A0AB72ZW28"/>
<dbReference type="Pfam" id="PF07715">
    <property type="entry name" value="Plug"/>
    <property type="match status" value="1"/>
</dbReference>
<dbReference type="InterPro" id="IPR012910">
    <property type="entry name" value="Plug_dom"/>
</dbReference>
<dbReference type="GO" id="GO:0009279">
    <property type="term" value="C:cell outer membrane"/>
    <property type="evidence" value="ECO:0007669"/>
    <property type="project" value="UniProtKB-SubCell"/>
</dbReference>
<name>A0AB72ZW28_HELPX</name>
<evidence type="ECO:0000259" key="10">
    <source>
        <dbReference type="Pfam" id="PF00593"/>
    </source>
</evidence>
<dbReference type="InterPro" id="IPR037066">
    <property type="entry name" value="Plug_dom_sf"/>
</dbReference>
<comment type="similarity">
    <text evidence="8 9">Belongs to the TonB-dependent receptor family.</text>
</comment>
<evidence type="ECO:0000256" key="6">
    <source>
        <dbReference type="ARBA" id="ARBA00023136"/>
    </source>
</evidence>
<keyword evidence="4 8" id="KW-0812">Transmembrane</keyword>
<keyword evidence="12" id="KW-0675">Receptor</keyword>
<dbReference type="EMBL" id="ANFP01000018">
    <property type="protein sequence ID" value="EKQ72587.1"/>
    <property type="molecule type" value="Genomic_DNA"/>
</dbReference>
<keyword evidence="2 8" id="KW-0813">Transport</keyword>
<dbReference type="Gene3D" id="2.40.170.20">
    <property type="entry name" value="TonB-dependent receptor, beta-barrel domain"/>
    <property type="match status" value="1"/>
</dbReference>
<dbReference type="PANTHER" id="PTHR30442:SF0">
    <property type="entry name" value="FE(3+) DICITRATE TRANSPORT PROTEIN FECA"/>
    <property type="match status" value="1"/>
</dbReference>